<gene>
    <name evidence="3" type="primary">LOC113909182</name>
</gene>
<dbReference type="OrthoDB" id="10650915at2759"/>
<feature type="compositionally biased region" description="Acidic residues" evidence="1">
    <location>
        <begin position="55"/>
        <end position="67"/>
    </location>
</feature>
<name>A0A6J2B542_ZALCA</name>
<sequence>MAVRPPPRSRSTPPRPGRSRQSAPASTPPAQRPRTRGGRGRGALTVSGADRPDWGPEEEEKEEEEKEEHEKLHSGDGGGSHCGAAAEPWEGGVVFVEPARCLMGRLRVSLRASGLPFFSPTREASAGMCVASQAFEGRGAPPRAGCWRGLGPGPGEAVGGHLLPGPSGAAIPKSGLHLSRRRGNEITQKKNEKEKCKDSILRWTALPRSCIKIFISNMNFIPFAFSLLAFSPLMDGKTVLLNSGKYH</sequence>
<protein>
    <submittedName>
        <fullName evidence="3">Uncharacterized protein LOC113909182</fullName>
    </submittedName>
</protein>
<dbReference type="RefSeq" id="XP_027426106.1">
    <property type="nucleotide sequence ID" value="XM_027570305.1"/>
</dbReference>
<evidence type="ECO:0000313" key="2">
    <source>
        <dbReference type="Proteomes" id="UP000515165"/>
    </source>
</evidence>
<dbReference type="KEGG" id="zca:113909182"/>
<organism evidence="2 3">
    <name type="scientific">Zalophus californianus</name>
    <name type="common">California sealion</name>
    <dbReference type="NCBI Taxonomy" id="9704"/>
    <lineage>
        <taxon>Eukaryota</taxon>
        <taxon>Metazoa</taxon>
        <taxon>Chordata</taxon>
        <taxon>Craniata</taxon>
        <taxon>Vertebrata</taxon>
        <taxon>Euteleostomi</taxon>
        <taxon>Mammalia</taxon>
        <taxon>Eutheria</taxon>
        <taxon>Laurasiatheria</taxon>
        <taxon>Carnivora</taxon>
        <taxon>Caniformia</taxon>
        <taxon>Pinnipedia</taxon>
        <taxon>Otariidae</taxon>
        <taxon>Zalophus</taxon>
    </lineage>
</organism>
<dbReference type="AlphaFoldDB" id="A0A6J2B542"/>
<feature type="compositionally biased region" description="Pro residues" evidence="1">
    <location>
        <begin position="1"/>
        <end position="16"/>
    </location>
</feature>
<accession>A0A6J2B542</accession>
<reference evidence="3" key="1">
    <citation type="submission" date="2025-08" db="UniProtKB">
        <authorList>
            <consortium name="RefSeq"/>
        </authorList>
    </citation>
    <scope>IDENTIFICATION</scope>
    <source>
        <tissue evidence="3">Blood</tissue>
    </source>
</reference>
<proteinExistence type="predicted"/>
<dbReference type="GeneID" id="113909182"/>
<evidence type="ECO:0000256" key="1">
    <source>
        <dbReference type="SAM" id="MobiDB-lite"/>
    </source>
</evidence>
<dbReference type="Proteomes" id="UP000515165">
    <property type="component" value="Chromosome 6"/>
</dbReference>
<feature type="region of interest" description="Disordered" evidence="1">
    <location>
        <begin position="1"/>
        <end position="84"/>
    </location>
</feature>
<evidence type="ECO:0000313" key="3">
    <source>
        <dbReference type="RefSeq" id="XP_027426106.1"/>
    </source>
</evidence>
<keyword evidence="2" id="KW-1185">Reference proteome</keyword>